<comment type="caution">
    <text evidence="2">The sequence shown here is derived from an EMBL/GenBank/DDBJ whole genome shotgun (WGS) entry which is preliminary data.</text>
</comment>
<proteinExistence type="predicted"/>
<sequence>MRFVNVVLLSSLLVTGLFLVSLLSLSSWKTSPSASTKKEQALSFARQHCPESQVKTVSRYNVALHVCTNADTKYVLNALQSLLMFTPSISADGQFTLHVFLGSLLLLNKDLQEASDIQHKIRRQVADCGCKWNVMFYNCGEDSVPQDRLRPPSMNLTDILLCKAEGLMAVSLVGEHVEELLYLDARSILNHPLTEIWTLFKDFTPTTAVGTVPAPVVDSVSVDSQSFMFDGSSYTTAPGPYQPAPSTQLPVWTRVSGSLLLKMPLVRPPQTHSPTQTQVKLKDRHHILGLIEREDPKSVLVLPCQMSYRDDTPCDQVPWIIQTDRNIFLHKEYHASPLEEQPDDKYTGPHKEGDATSVTWIHTSLGMMLVHNLPVASSLSLTHVPLLLVQMLVHNLSVASSLSLTHVPLLLVQMLVHNLPVASSLSLTHVPLLLVQMLVYNLPVASSLSLTHVPLLLVQMLMLVHNLPVASSLSLTQGNITHGSAGQQGHLVVGSGEPIPDQSQGQSIVPQKRTAVCNQGTASPSATDSLLHQHAVRVSLSALLKMMTLWAEGSLTEQQKKSGWNTKGNIGEVPAEVARYSAVASSPNVKTICEIGFNAGHSSIVLLTANPLAKLYSFDLFSFPFSARCRWLLQKLFPNRFHYIMGSSFDTLPWFKDKHGAQVVCDVFSIDGDHSYEGCMTDMVNAFKLMNVGGIIVADDISRKFPGCKKAFLQLVSQGNLSPPVCEEHIKYFGWDIRRWCTSVLLDKEVDKEVEAKVLRPRGTAPESMAMNVHQEGVII</sequence>
<evidence type="ECO:0008006" key="4">
    <source>
        <dbReference type="Google" id="ProtNLM"/>
    </source>
</evidence>
<evidence type="ECO:0000256" key="1">
    <source>
        <dbReference type="SAM" id="MobiDB-lite"/>
    </source>
</evidence>
<protein>
    <recommendedName>
        <fullName evidence="4">Methyltransferase domain-containing protein</fullName>
    </recommendedName>
</protein>
<feature type="region of interest" description="Disordered" evidence="1">
    <location>
        <begin position="486"/>
        <end position="505"/>
    </location>
</feature>
<dbReference type="Gene3D" id="3.40.50.150">
    <property type="entry name" value="Vaccinia Virus protein VP39"/>
    <property type="match status" value="1"/>
</dbReference>
<name>A0A250XE65_9CHLO</name>
<reference evidence="2 3" key="1">
    <citation type="submission" date="2017-08" db="EMBL/GenBank/DDBJ databases">
        <title>Acidophilic green algal genome provides insights into adaptation to an acidic environment.</title>
        <authorList>
            <person name="Hirooka S."/>
            <person name="Hirose Y."/>
            <person name="Kanesaki Y."/>
            <person name="Higuchi S."/>
            <person name="Fujiwara T."/>
            <person name="Onuma R."/>
            <person name="Era A."/>
            <person name="Ohbayashi R."/>
            <person name="Uzuka A."/>
            <person name="Nozaki H."/>
            <person name="Yoshikawa H."/>
            <person name="Miyagishima S.Y."/>
        </authorList>
    </citation>
    <scope>NUCLEOTIDE SEQUENCE [LARGE SCALE GENOMIC DNA]</scope>
    <source>
        <strain evidence="2 3">NIES-2499</strain>
    </source>
</reference>
<dbReference type="AlphaFoldDB" id="A0A250XE65"/>
<organism evidence="2 3">
    <name type="scientific">Chlamydomonas eustigma</name>
    <dbReference type="NCBI Taxonomy" id="1157962"/>
    <lineage>
        <taxon>Eukaryota</taxon>
        <taxon>Viridiplantae</taxon>
        <taxon>Chlorophyta</taxon>
        <taxon>core chlorophytes</taxon>
        <taxon>Chlorophyceae</taxon>
        <taxon>CS clade</taxon>
        <taxon>Chlamydomonadales</taxon>
        <taxon>Chlamydomonadaceae</taxon>
        <taxon>Chlamydomonas</taxon>
    </lineage>
</organism>
<dbReference type="EMBL" id="BEGY01000062">
    <property type="protein sequence ID" value="GAX81192.1"/>
    <property type="molecule type" value="Genomic_DNA"/>
</dbReference>
<dbReference type="SUPFAM" id="SSF53335">
    <property type="entry name" value="S-adenosyl-L-methionine-dependent methyltransferases"/>
    <property type="match status" value="1"/>
</dbReference>
<keyword evidence="3" id="KW-1185">Reference proteome</keyword>
<gene>
    <name evidence="2" type="ORF">CEUSTIGMA_g8625.t1</name>
</gene>
<dbReference type="InterPro" id="IPR029063">
    <property type="entry name" value="SAM-dependent_MTases_sf"/>
</dbReference>
<evidence type="ECO:0000313" key="2">
    <source>
        <dbReference type="EMBL" id="GAX81192.1"/>
    </source>
</evidence>
<dbReference type="Pfam" id="PF13578">
    <property type="entry name" value="Methyltransf_24"/>
    <property type="match status" value="1"/>
</dbReference>
<evidence type="ECO:0000313" key="3">
    <source>
        <dbReference type="Proteomes" id="UP000232323"/>
    </source>
</evidence>
<dbReference type="OrthoDB" id="406178at2759"/>
<accession>A0A250XE65</accession>
<dbReference type="Proteomes" id="UP000232323">
    <property type="component" value="Unassembled WGS sequence"/>
</dbReference>